<feature type="compositionally biased region" description="Polar residues" evidence="2">
    <location>
        <begin position="723"/>
        <end position="736"/>
    </location>
</feature>
<keyword evidence="1" id="KW-0175">Coiled coil</keyword>
<evidence type="ECO:0000256" key="1">
    <source>
        <dbReference type="SAM" id="Coils"/>
    </source>
</evidence>
<keyword evidence="4" id="KW-1185">Reference proteome</keyword>
<feature type="compositionally biased region" description="Basic and acidic residues" evidence="2">
    <location>
        <begin position="737"/>
        <end position="746"/>
    </location>
</feature>
<feature type="compositionally biased region" description="Polar residues" evidence="2">
    <location>
        <begin position="549"/>
        <end position="563"/>
    </location>
</feature>
<evidence type="ECO:0000313" key="4">
    <source>
        <dbReference type="Proteomes" id="UP000245119"/>
    </source>
</evidence>
<evidence type="ECO:0000256" key="2">
    <source>
        <dbReference type="SAM" id="MobiDB-lite"/>
    </source>
</evidence>
<organism evidence="3 4">
    <name type="scientific">Pomacea canaliculata</name>
    <name type="common">Golden apple snail</name>
    <dbReference type="NCBI Taxonomy" id="400727"/>
    <lineage>
        <taxon>Eukaryota</taxon>
        <taxon>Metazoa</taxon>
        <taxon>Spiralia</taxon>
        <taxon>Lophotrochozoa</taxon>
        <taxon>Mollusca</taxon>
        <taxon>Gastropoda</taxon>
        <taxon>Caenogastropoda</taxon>
        <taxon>Architaenioglossa</taxon>
        <taxon>Ampullarioidea</taxon>
        <taxon>Ampullariidae</taxon>
        <taxon>Pomacea</taxon>
    </lineage>
</organism>
<feature type="coiled-coil region" evidence="1">
    <location>
        <begin position="198"/>
        <end position="232"/>
    </location>
</feature>
<dbReference type="EMBL" id="PZQS01000002">
    <property type="protein sequence ID" value="PVD35341.1"/>
    <property type="molecule type" value="Genomic_DNA"/>
</dbReference>
<gene>
    <name evidence="3" type="ORF">C0Q70_02301</name>
</gene>
<protein>
    <submittedName>
        <fullName evidence="3">Uncharacterized protein</fullName>
    </submittedName>
</protein>
<feature type="region of interest" description="Disordered" evidence="2">
    <location>
        <begin position="636"/>
        <end position="672"/>
    </location>
</feature>
<reference evidence="3 4" key="1">
    <citation type="submission" date="2018-04" db="EMBL/GenBank/DDBJ databases">
        <title>The genome of golden apple snail Pomacea canaliculata provides insight into stress tolerance and invasive adaptation.</title>
        <authorList>
            <person name="Liu C."/>
            <person name="Liu B."/>
            <person name="Ren Y."/>
            <person name="Zhang Y."/>
            <person name="Wang H."/>
            <person name="Li S."/>
            <person name="Jiang F."/>
            <person name="Yin L."/>
            <person name="Zhang G."/>
            <person name="Qian W."/>
            <person name="Fan W."/>
        </authorList>
    </citation>
    <scope>NUCLEOTIDE SEQUENCE [LARGE SCALE GENOMIC DNA]</scope>
    <source>
        <strain evidence="3">SZHN2017</strain>
        <tissue evidence="3">Muscle</tissue>
    </source>
</reference>
<feature type="compositionally biased region" description="Polar residues" evidence="2">
    <location>
        <begin position="658"/>
        <end position="672"/>
    </location>
</feature>
<feature type="region of interest" description="Disordered" evidence="2">
    <location>
        <begin position="717"/>
        <end position="753"/>
    </location>
</feature>
<sequence>MTSSEKTALHLGSDLDGLIHSLEFENHQYVKRIEKENQKILLLEEQEKEKNNEIARLLSLIAELDEDTKRNHKQLVHNKNTLESLKKSKQLLVAHEDALLQQLQSLQLENKEQQKRLDETLQMYKSIWADYDAKYKSQPLVQQLKEEETRLNESEALCSQSLRHKQLLQKQIQTAQNELDFKDWKRFCVKIAGRWLNTRKMAENIAEVLQENKTLRDKLKETSNKVSEADEAMDMDLTKHDEKAEDTRDVILKPGSKTSLEECEGCEQEQESCEQWSLNKTFTKDRSATITEHASDFASKHYTQRLLPPLIQITSASQTRQQASVPQIKLPVSRAASAISKIPTVRSAVSAILSGPKPACDTRDQKPAPQVSSKEVPGVSRIPFLHSPQPQAQKNGSSEKFCASSLKVPLVSAPLMFSPQVRMVAVGRGRGTTFSNVCLPAASAASTPATILPAANTNTSGSARINNILTATQVPSLVQSSGSVQNCLAPVSSGYDSAQKPMATMGYSCTALRTTSDAGDAPVLGNNGNSEIRGHGEMLPEEYMDSDGKGSQLSSASDSTDNLNLDEPFSPFDIEKHRKILMELKTSPSQLLPFMQHSVSNSGQVHDNVPLAHENSTNKMLHLDAPVFMFGFGNQETASQRKSPPLSSLKPAGVRPDTCTQGVSLPSSQEQPSGSFFNFQSMDCSDGENQGLSILSIFGVSGTQPSQDTVFSFNFREPESGHTQDSTPFSLFQNSNREGEKTDKDSNSMFSLF</sequence>
<feature type="region of interest" description="Disordered" evidence="2">
    <location>
        <begin position="356"/>
        <end position="376"/>
    </location>
</feature>
<feature type="region of interest" description="Disordered" evidence="2">
    <location>
        <begin position="540"/>
        <end position="564"/>
    </location>
</feature>
<accession>A0A2T7PPJ7</accession>
<proteinExistence type="predicted"/>
<name>A0A2T7PPJ7_POMCA</name>
<dbReference type="Proteomes" id="UP000245119">
    <property type="component" value="Linkage Group LG2"/>
</dbReference>
<comment type="caution">
    <text evidence="3">The sequence shown here is derived from an EMBL/GenBank/DDBJ whole genome shotgun (WGS) entry which is preliminary data.</text>
</comment>
<dbReference type="AlphaFoldDB" id="A0A2T7PPJ7"/>
<feature type="coiled-coil region" evidence="1">
    <location>
        <begin position="26"/>
        <end position="67"/>
    </location>
</feature>
<feature type="compositionally biased region" description="Polar residues" evidence="2">
    <location>
        <begin position="636"/>
        <end position="646"/>
    </location>
</feature>
<evidence type="ECO:0000313" key="3">
    <source>
        <dbReference type="EMBL" id="PVD35341.1"/>
    </source>
</evidence>
<feature type="coiled-coil region" evidence="1">
    <location>
        <begin position="96"/>
        <end position="123"/>
    </location>
</feature>
<dbReference type="OrthoDB" id="6022714at2759"/>